<feature type="region of interest" description="Disordered" evidence="1">
    <location>
        <begin position="247"/>
        <end position="290"/>
    </location>
</feature>
<sequence>MTELAQAKSGSRKRPRAQLQQERRVAQRVEERIVGRDTSSYLDLPTEEARLDCSRQYHQATSSAALQSAVCGICAREVSVSRDGVQRTKLTEVPNRTRLIPRVPHPKHELYDGCLLDPAGLFPKTPGYRPASTTLQRGMKGTVSTYELDTSGVVDMLEGKLMPRMPEVLAKVISVTFVGIGPLPKRWLRTTFRVRRPVVHAALVHLQREHRHYADIHISEERLRALPEDDVPEELLGVVRHCSDPGVTLQENGGYVPEDDDGVPGAPADDDNPPMHPPDVPRGQPTDASLEQPCLPDVIPLQVSGSIDTDLTRTSATDLMMWGLQNLWKTSGEGGYSVRHGQAPVSDFGRQRRADGSASDNDAPDTQGPPANYFERAFPCLFPYGLGGIEGDQPEPVDFREHVRWALQYHDRRFRRHETFPFVVFAIEQRREALGSARIQVRRKTFEQELQVLSSITLQSLKHASEQEAAKAQITDPAVLLLKRLVHGAAGRVQGTDAARYKIRAQIWSTSLVYGPPSMWITINPSDIHDPIAQLFAGEDIDLDNFVASSGPDAARRAVSIADDPYAAARFFHFLTLTLLETLFQIRVTPYAVKSGTGVLGKAAAYVGSVESQGRGSLHLHMLLWLHNTPRSEQLHELLHDELFRSRVVAYIRANVRAYMTGLETAASVKAIPKDNDIPFSRPPHPDSPDYHAEVADFELRLARAQQVHTCKVKRCLRFNAKGRLACKRRAPFEHAEDDYIKEDGRWGPKRLYRYMNGWIPAVLVHGRCNNDGKLLTNGADTKNITFYVSSYAGKKQAKNHNMSAIIADGFAYDQLHKRTDYMNDLREQQRLLLFRLMNSINREQELAGPMVISYLMGWSDVKTSHSYAPLYWSSFMAALFQAFPNLRQLRR</sequence>
<feature type="region of interest" description="Disordered" evidence="1">
    <location>
        <begin position="333"/>
        <end position="370"/>
    </location>
</feature>
<dbReference type="InParanoid" id="A0A5C3PNU2"/>
<dbReference type="EMBL" id="ML211022">
    <property type="protein sequence ID" value="TFK91365.1"/>
    <property type="molecule type" value="Genomic_DNA"/>
</dbReference>
<gene>
    <name evidence="4" type="ORF">K466DRAFT_482950</name>
</gene>
<keyword evidence="5" id="KW-1185">Reference proteome</keyword>
<evidence type="ECO:0000259" key="3">
    <source>
        <dbReference type="Pfam" id="PF20209"/>
    </source>
</evidence>
<organism evidence="4 5">
    <name type="scientific">Polyporus arcularius HHB13444</name>
    <dbReference type="NCBI Taxonomy" id="1314778"/>
    <lineage>
        <taxon>Eukaryota</taxon>
        <taxon>Fungi</taxon>
        <taxon>Dikarya</taxon>
        <taxon>Basidiomycota</taxon>
        <taxon>Agaricomycotina</taxon>
        <taxon>Agaricomycetes</taxon>
        <taxon>Polyporales</taxon>
        <taxon>Polyporaceae</taxon>
        <taxon>Polyporus</taxon>
    </lineage>
</organism>
<dbReference type="InterPro" id="IPR046700">
    <property type="entry name" value="DUF6570"/>
</dbReference>
<proteinExistence type="predicted"/>
<feature type="domain" description="DUF6570" evidence="3">
    <location>
        <begin position="131"/>
        <end position="224"/>
    </location>
</feature>
<evidence type="ECO:0000259" key="2">
    <source>
        <dbReference type="Pfam" id="PF14214"/>
    </source>
</evidence>
<accession>A0A5C3PNU2</accession>
<feature type="compositionally biased region" description="Acidic residues" evidence="1">
    <location>
        <begin position="257"/>
        <end position="272"/>
    </location>
</feature>
<evidence type="ECO:0000256" key="1">
    <source>
        <dbReference type="SAM" id="MobiDB-lite"/>
    </source>
</evidence>
<dbReference type="InterPro" id="IPR025476">
    <property type="entry name" value="Helitron_helicase-like"/>
</dbReference>
<reference evidence="4 5" key="1">
    <citation type="journal article" date="2019" name="Nat. Ecol. Evol.">
        <title>Megaphylogeny resolves global patterns of mushroom evolution.</title>
        <authorList>
            <person name="Varga T."/>
            <person name="Krizsan K."/>
            <person name="Foldi C."/>
            <person name="Dima B."/>
            <person name="Sanchez-Garcia M."/>
            <person name="Sanchez-Ramirez S."/>
            <person name="Szollosi G.J."/>
            <person name="Szarkandi J.G."/>
            <person name="Papp V."/>
            <person name="Albert L."/>
            <person name="Andreopoulos W."/>
            <person name="Angelini C."/>
            <person name="Antonin V."/>
            <person name="Barry K.W."/>
            <person name="Bougher N.L."/>
            <person name="Buchanan P."/>
            <person name="Buyck B."/>
            <person name="Bense V."/>
            <person name="Catcheside P."/>
            <person name="Chovatia M."/>
            <person name="Cooper J."/>
            <person name="Damon W."/>
            <person name="Desjardin D."/>
            <person name="Finy P."/>
            <person name="Geml J."/>
            <person name="Haridas S."/>
            <person name="Hughes K."/>
            <person name="Justo A."/>
            <person name="Karasinski D."/>
            <person name="Kautmanova I."/>
            <person name="Kiss B."/>
            <person name="Kocsube S."/>
            <person name="Kotiranta H."/>
            <person name="LaButti K.M."/>
            <person name="Lechner B.E."/>
            <person name="Liimatainen K."/>
            <person name="Lipzen A."/>
            <person name="Lukacs Z."/>
            <person name="Mihaltcheva S."/>
            <person name="Morgado L.N."/>
            <person name="Niskanen T."/>
            <person name="Noordeloos M.E."/>
            <person name="Ohm R.A."/>
            <person name="Ortiz-Santana B."/>
            <person name="Ovrebo C."/>
            <person name="Racz N."/>
            <person name="Riley R."/>
            <person name="Savchenko A."/>
            <person name="Shiryaev A."/>
            <person name="Soop K."/>
            <person name="Spirin V."/>
            <person name="Szebenyi C."/>
            <person name="Tomsovsky M."/>
            <person name="Tulloss R.E."/>
            <person name="Uehling J."/>
            <person name="Grigoriev I.V."/>
            <person name="Vagvolgyi C."/>
            <person name="Papp T."/>
            <person name="Martin F.M."/>
            <person name="Miettinen O."/>
            <person name="Hibbett D.S."/>
            <person name="Nagy L.G."/>
        </authorList>
    </citation>
    <scope>NUCLEOTIDE SEQUENCE [LARGE SCALE GENOMIC DNA]</scope>
    <source>
        <strain evidence="4 5">HHB13444</strain>
    </source>
</reference>
<dbReference type="Proteomes" id="UP000308197">
    <property type="component" value="Unassembled WGS sequence"/>
</dbReference>
<dbReference type="Pfam" id="PF20209">
    <property type="entry name" value="DUF6570"/>
    <property type="match status" value="1"/>
</dbReference>
<evidence type="ECO:0000313" key="5">
    <source>
        <dbReference type="Proteomes" id="UP000308197"/>
    </source>
</evidence>
<dbReference type="AlphaFoldDB" id="A0A5C3PNU2"/>
<dbReference type="Pfam" id="PF14214">
    <property type="entry name" value="Helitron_like_N"/>
    <property type="match status" value="1"/>
</dbReference>
<feature type="domain" description="Helitron helicase-like" evidence="2">
    <location>
        <begin position="402"/>
        <end position="624"/>
    </location>
</feature>
<name>A0A5C3PNU2_9APHY</name>
<dbReference type="STRING" id="1314778.A0A5C3PNU2"/>
<protein>
    <submittedName>
        <fullName evidence="4">Uncharacterized protein</fullName>
    </submittedName>
</protein>
<feature type="region of interest" description="Disordered" evidence="1">
    <location>
        <begin position="1"/>
        <end position="25"/>
    </location>
</feature>
<evidence type="ECO:0000313" key="4">
    <source>
        <dbReference type="EMBL" id="TFK91365.1"/>
    </source>
</evidence>